<feature type="compositionally biased region" description="Low complexity" evidence="1">
    <location>
        <begin position="7"/>
        <end position="16"/>
    </location>
</feature>
<organism evidence="3 4">
    <name type="scientific">Phaseolus angularis</name>
    <name type="common">Azuki bean</name>
    <name type="synonym">Vigna angularis</name>
    <dbReference type="NCBI Taxonomy" id="3914"/>
    <lineage>
        <taxon>Eukaryota</taxon>
        <taxon>Viridiplantae</taxon>
        <taxon>Streptophyta</taxon>
        <taxon>Embryophyta</taxon>
        <taxon>Tracheophyta</taxon>
        <taxon>Spermatophyta</taxon>
        <taxon>Magnoliopsida</taxon>
        <taxon>eudicotyledons</taxon>
        <taxon>Gunneridae</taxon>
        <taxon>Pentapetalae</taxon>
        <taxon>rosids</taxon>
        <taxon>fabids</taxon>
        <taxon>Fabales</taxon>
        <taxon>Fabaceae</taxon>
        <taxon>Papilionoideae</taxon>
        <taxon>50 kb inversion clade</taxon>
        <taxon>NPAAA clade</taxon>
        <taxon>indigoferoid/millettioid clade</taxon>
        <taxon>Phaseoleae</taxon>
        <taxon>Vigna</taxon>
    </lineage>
</organism>
<dbReference type="Pfam" id="PF04195">
    <property type="entry name" value="Transposase_28"/>
    <property type="match status" value="1"/>
</dbReference>
<dbReference type="PANTHER" id="PTHR31099:SF28">
    <property type="entry name" value="F5J5.12"/>
    <property type="match status" value="1"/>
</dbReference>
<dbReference type="PANTHER" id="PTHR31099">
    <property type="entry name" value="OS06G0165300 PROTEIN"/>
    <property type="match status" value="1"/>
</dbReference>
<name>A0A0L9UL17_PHAAN</name>
<evidence type="ECO:0000259" key="2">
    <source>
        <dbReference type="Pfam" id="PF04195"/>
    </source>
</evidence>
<gene>
    <name evidence="3" type="ORF">LR48_Vigan05g085800</name>
</gene>
<dbReference type="Proteomes" id="UP000053144">
    <property type="component" value="Chromosome 5"/>
</dbReference>
<evidence type="ECO:0000313" key="3">
    <source>
        <dbReference type="EMBL" id="KOM43254.1"/>
    </source>
</evidence>
<dbReference type="AlphaFoldDB" id="A0A0L9UL17"/>
<reference evidence="4" key="1">
    <citation type="journal article" date="2015" name="Proc. Natl. Acad. Sci. U.S.A.">
        <title>Genome sequencing of adzuki bean (Vigna angularis) provides insight into high starch and low fat accumulation and domestication.</title>
        <authorList>
            <person name="Yang K."/>
            <person name="Tian Z."/>
            <person name="Chen C."/>
            <person name="Luo L."/>
            <person name="Zhao B."/>
            <person name="Wang Z."/>
            <person name="Yu L."/>
            <person name="Li Y."/>
            <person name="Sun Y."/>
            <person name="Li W."/>
            <person name="Chen Y."/>
            <person name="Li Y."/>
            <person name="Zhang Y."/>
            <person name="Ai D."/>
            <person name="Zhao J."/>
            <person name="Shang C."/>
            <person name="Ma Y."/>
            <person name="Wu B."/>
            <person name="Wang M."/>
            <person name="Gao L."/>
            <person name="Sun D."/>
            <person name="Zhang P."/>
            <person name="Guo F."/>
            <person name="Wang W."/>
            <person name="Li Y."/>
            <person name="Wang J."/>
            <person name="Varshney R.K."/>
            <person name="Wang J."/>
            <person name="Ling H.Q."/>
            <person name="Wan P."/>
        </authorList>
    </citation>
    <scope>NUCLEOTIDE SEQUENCE</scope>
    <source>
        <strain evidence="4">cv. Jingnong 6</strain>
    </source>
</reference>
<sequence length="439" mass="49025">MAAVHIESSSSESSGRVQGGGGGAARGGDEHSASPSLVSLSYLEEIVGSSRSEPASLEGAGGRIVRGIPIFLLKGGIRVYGSPYELDGDGVIVSDWAPYNASLYASQYGTRALLEQRVSRTHIARDVEDSRLIRAGISMRNERVYYGKRSSLDDFFYMYVNVFTQLFVQVSFTEFQMAVLQEANIAPSQLHPNSWAAVQAFLAMCLAVGVTPTILVFFHYFEVRPPPQGGWVSLTSVRDRTLFRPFLDSFKNFKNNYFKTKEPRKIKAYPMRVLGLADLEAVHTINALPRRISARYLVKCLSLEDCEQKASHDDSCTPPIQLYGRQEALRGQFFNGLNKGCTKRSSSSSCEAVFLVRPSTPEAFGNYRRAKAFANFRRAEAFGNYRRAKAFANFRRAEAFGNYRRARALGNQPTWVFTEGKKPSVISKRWYLPNGESLR</sequence>
<proteinExistence type="predicted"/>
<feature type="domain" description="Transposase (putative) gypsy type" evidence="2">
    <location>
        <begin position="170"/>
        <end position="225"/>
    </location>
</feature>
<evidence type="ECO:0000256" key="1">
    <source>
        <dbReference type="SAM" id="MobiDB-lite"/>
    </source>
</evidence>
<dbReference type="InterPro" id="IPR007321">
    <property type="entry name" value="Transposase_28"/>
</dbReference>
<dbReference type="EMBL" id="CM003375">
    <property type="protein sequence ID" value="KOM43254.1"/>
    <property type="molecule type" value="Genomic_DNA"/>
</dbReference>
<feature type="region of interest" description="Disordered" evidence="1">
    <location>
        <begin position="1"/>
        <end position="34"/>
    </location>
</feature>
<dbReference type="Gramene" id="KOM43254">
    <property type="protein sequence ID" value="KOM43254"/>
    <property type="gene ID" value="LR48_Vigan05g085800"/>
</dbReference>
<protein>
    <recommendedName>
        <fullName evidence="2">Transposase (putative) gypsy type domain-containing protein</fullName>
    </recommendedName>
</protein>
<feature type="compositionally biased region" description="Gly residues" evidence="1">
    <location>
        <begin position="17"/>
        <end position="26"/>
    </location>
</feature>
<evidence type="ECO:0000313" key="4">
    <source>
        <dbReference type="Proteomes" id="UP000053144"/>
    </source>
</evidence>
<accession>A0A0L9UL17</accession>